<dbReference type="Gene3D" id="3.40.390.10">
    <property type="entry name" value="Collagenase (Catalytic Domain)"/>
    <property type="match status" value="1"/>
</dbReference>
<keyword evidence="8" id="KW-1185">Reference proteome</keyword>
<keyword evidence="5" id="KW-0732">Signal</keyword>
<dbReference type="GO" id="GO:0004222">
    <property type="term" value="F:metalloendopeptidase activity"/>
    <property type="evidence" value="ECO:0007669"/>
    <property type="project" value="InterPro"/>
</dbReference>
<feature type="signal peptide" evidence="5">
    <location>
        <begin position="1"/>
        <end position="25"/>
    </location>
</feature>
<evidence type="ECO:0000259" key="6">
    <source>
        <dbReference type="Pfam" id="PF00413"/>
    </source>
</evidence>
<dbReference type="AlphaFoldDB" id="A0A0R1M6B5"/>
<dbReference type="Proteomes" id="UP000051160">
    <property type="component" value="Unassembled WGS sequence"/>
</dbReference>
<proteinExistence type="predicted"/>
<dbReference type="OrthoDB" id="2298782at2"/>
<keyword evidence="1" id="KW-0645">Protease</keyword>
<evidence type="ECO:0000256" key="5">
    <source>
        <dbReference type="SAM" id="SignalP"/>
    </source>
</evidence>
<evidence type="ECO:0000256" key="4">
    <source>
        <dbReference type="ARBA" id="ARBA00022833"/>
    </source>
</evidence>
<feature type="chain" id="PRO_5039389255" description="Peptidase M10 metallopeptidase domain-containing protein" evidence="5">
    <location>
        <begin position="26"/>
        <end position="256"/>
    </location>
</feature>
<dbReference type="EMBL" id="AZEE01000002">
    <property type="protein sequence ID" value="KRK99826.1"/>
    <property type="molecule type" value="Genomic_DNA"/>
</dbReference>
<organism evidence="7 8">
    <name type="scientific">Secundilactobacillus odoratitofui DSM 19909 = JCM 15043</name>
    <dbReference type="NCBI Taxonomy" id="1423776"/>
    <lineage>
        <taxon>Bacteria</taxon>
        <taxon>Bacillati</taxon>
        <taxon>Bacillota</taxon>
        <taxon>Bacilli</taxon>
        <taxon>Lactobacillales</taxon>
        <taxon>Lactobacillaceae</taxon>
        <taxon>Secundilactobacillus</taxon>
    </lineage>
</organism>
<keyword evidence="2" id="KW-0479">Metal-binding</keyword>
<dbReference type="InterPro" id="IPR024079">
    <property type="entry name" value="MetalloPept_cat_dom_sf"/>
</dbReference>
<dbReference type="GO" id="GO:0006508">
    <property type="term" value="P:proteolysis"/>
    <property type="evidence" value="ECO:0007669"/>
    <property type="project" value="UniProtKB-KW"/>
</dbReference>
<gene>
    <name evidence="7" type="ORF">FD04_GL002187</name>
</gene>
<evidence type="ECO:0000313" key="7">
    <source>
        <dbReference type="EMBL" id="KRK99826.1"/>
    </source>
</evidence>
<dbReference type="STRING" id="1423776.FD04_GL002187"/>
<keyword evidence="4" id="KW-0862">Zinc</keyword>
<comment type="caution">
    <text evidence="7">The sequence shown here is derived from an EMBL/GenBank/DDBJ whole genome shotgun (WGS) entry which is preliminary data.</text>
</comment>
<name>A0A0R1M6B5_9LACO</name>
<feature type="domain" description="Peptidase M10 metallopeptidase" evidence="6">
    <location>
        <begin position="158"/>
        <end position="220"/>
    </location>
</feature>
<evidence type="ECO:0000256" key="1">
    <source>
        <dbReference type="ARBA" id="ARBA00022670"/>
    </source>
</evidence>
<reference evidence="7 8" key="1">
    <citation type="journal article" date="2015" name="Genome Announc.">
        <title>Expanding the biotechnology potential of lactobacilli through comparative genomics of 213 strains and associated genera.</title>
        <authorList>
            <person name="Sun Z."/>
            <person name="Harris H.M."/>
            <person name="McCann A."/>
            <person name="Guo C."/>
            <person name="Argimon S."/>
            <person name="Zhang W."/>
            <person name="Yang X."/>
            <person name="Jeffery I.B."/>
            <person name="Cooney J.C."/>
            <person name="Kagawa T.F."/>
            <person name="Liu W."/>
            <person name="Song Y."/>
            <person name="Salvetti E."/>
            <person name="Wrobel A."/>
            <person name="Rasinkangas P."/>
            <person name="Parkhill J."/>
            <person name="Rea M.C."/>
            <person name="O'Sullivan O."/>
            <person name="Ritari J."/>
            <person name="Douillard F.P."/>
            <person name="Paul Ross R."/>
            <person name="Yang R."/>
            <person name="Briner A.E."/>
            <person name="Felis G.E."/>
            <person name="de Vos W.M."/>
            <person name="Barrangou R."/>
            <person name="Klaenhammer T.R."/>
            <person name="Caufield P.W."/>
            <person name="Cui Y."/>
            <person name="Zhang H."/>
            <person name="O'Toole P.W."/>
        </authorList>
    </citation>
    <scope>NUCLEOTIDE SEQUENCE [LARGE SCALE GENOMIC DNA]</scope>
    <source>
        <strain evidence="7 8">DSM 19909</strain>
    </source>
</reference>
<dbReference type="PATRIC" id="fig|1423776.4.peg.2214"/>
<dbReference type="GO" id="GO:0008270">
    <property type="term" value="F:zinc ion binding"/>
    <property type="evidence" value="ECO:0007669"/>
    <property type="project" value="InterPro"/>
</dbReference>
<dbReference type="Pfam" id="PF00413">
    <property type="entry name" value="Peptidase_M10"/>
    <property type="match status" value="1"/>
</dbReference>
<evidence type="ECO:0000313" key="8">
    <source>
        <dbReference type="Proteomes" id="UP000051160"/>
    </source>
</evidence>
<protein>
    <recommendedName>
        <fullName evidence="6">Peptidase M10 metallopeptidase domain-containing protein</fullName>
    </recommendedName>
</protein>
<evidence type="ECO:0000256" key="3">
    <source>
        <dbReference type="ARBA" id="ARBA00022801"/>
    </source>
</evidence>
<sequence>MIMRRWMILLTTVLAVTAVAGPTTAAAKSKRTPTPTKRVLAHTASYYQLHEDELMATYGIDQGYQTAFDNHTKIWVYDQTRTKGLTKSIKVAMRDWNSQLGQTVFVTGTKKHHTLTIKLTSASSAGDGEQIAWWRPTSQSVEVSQPFFNHEWLDINKYMKLNYARQNGNQIDLVKSSIDDTTTDVARQVEYSRILAHEFGHSLGLSHSKNPADLMYAGIGFSDIYHYDDVTSANIWANPLSKTDISRGKLAVILAD</sequence>
<dbReference type="InterPro" id="IPR001818">
    <property type="entry name" value="Pept_M10_metallopeptidase"/>
</dbReference>
<dbReference type="GO" id="GO:0031012">
    <property type="term" value="C:extracellular matrix"/>
    <property type="evidence" value="ECO:0007669"/>
    <property type="project" value="InterPro"/>
</dbReference>
<dbReference type="SUPFAM" id="SSF55486">
    <property type="entry name" value="Metalloproteases ('zincins'), catalytic domain"/>
    <property type="match status" value="1"/>
</dbReference>
<keyword evidence="3" id="KW-0378">Hydrolase</keyword>
<accession>A0A0R1M6B5</accession>
<evidence type="ECO:0000256" key="2">
    <source>
        <dbReference type="ARBA" id="ARBA00022723"/>
    </source>
</evidence>